<proteinExistence type="predicted"/>
<dbReference type="InterPro" id="IPR036866">
    <property type="entry name" value="RibonucZ/Hydroxyglut_hydro"/>
</dbReference>
<comment type="caution">
    <text evidence="2">The sequence shown here is derived from an EMBL/GenBank/DDBJ whole genome shotgun (WGS) entry which is preliminary data.</text>
</comment>
<sequence length="247" mass="27378">MVLKKNVADGIHCVEDSYVNWFIIEGDGKLTIVDAGLPTSWQSLQQALDELGRQPKDIEALLLTHGHFDHLGFAEQLRSEIGVPVYIHDNDVPLTQNPRQYGRARPLTWYLLTQVKAMPMVAGFVKNRAWWPKPIKEVRRIRDDKLDVPGGPRVLFTPGHTLGHCAFHFPERDTVIAGDAVVTLNPYRGTRTPQIISGAATVDPERALESLSVLADTGARTVLTGHGEAWSDGAERMVELARQHGPS</sequence>
<dbReference type="SMART" id="SM00849">
    <property type="entry name" value="Lactamase_B"/>
    <property type="match status" value="1"/>
</dbReference>
<protein>
    <submittedName>
        <fullName evidence="2">MBL fold metallo-hydrolase</fullName>
    </submittedName>
</protein>
<accession>A0ABW2C3N4</accession>
<dbReference type="Gene3D" id="3.60.15.10">
    <property type="entry name" value="Ribonuclease Z/Hydroxyacylglutathione hydrolase-like"/>
    <property type="match status" value="1"/>
</dbReference>
<dbReference type="EMBL" id="JBHSXX010000001">
    <property type="protein sequence ID" value="MFC6869936.1"/>
    <property type="molecule type" value="Genomic_DNA"/>
</dbReference>
<reference evidence="3" key="1">
    <citation type="journal article" date="2019" name="Int. J. Syst. Evol. Microbiol.">
        <title>The Global Catalogue of Microorganisms (GCM) 10K type strain sequencing project: providing services to taxonomists for standard genome sequencing and annotation.</title>
        <authorList>
            <consortium name="The Broad Institute Genomics Platform"/>
            <consortium name="The Broad Institute Genome Sequencing Center for Infectious Disease"/>
            <person name="Wu L."/>
            <person name="Ma J."/>
        </authorList>
    </citation>
    <scope>NUCLEOTIDE SEQUENCE [LARGE SCALE GENOMIC DNA]</scope>
    <source>
        <strain evidence="3">KCTC 32255</strain>
    </source>
</reference>
<dbReference type="Pfam" id="PF00753">
    <property type="entry name" value="Lactamase_B"/>
    <property type="match status" value="1"/>
</dbReference>
<dbReference type="PANTHER" id="PTHR42951:SF17">
    <property type="entry name" value="METALLO-BETA-LACTAMASE DOMAIN-CONTAINING PROTEIN"/>
    <property type="match status" value="1"/>
</dbReference>
<dbReference type="CDD" id="cd07721">
    <property type="entry name" value="yflN-like_MBL-fold"/>
    <property type="match status" value="1"/>
</dbReference>
<dbReference type="PANTHER" id="PTHR42951">
    <property type="entry name" value="METALLO-BETA-LACTAMASE DOMAIN-CONTAINING"/>
    <property type="match status" value="1"/>
</dbReference>
<feature type="domain" description="Metallo-beta-lactamase" evidence="1">
    <location>
        <begin position="18"/>
        <end position="226"/>
    </location>
</feature>
<evidence type="ECO:0000259" key="1">
    <source>
        <dbReference type="SMART" id="SM00849"/>
    </source>
</evidence>
<evidence type="ECO:0000313" key="2">
    <source>
        <dbReference type="EMBL" id="MFC6869936.1"/>
    </source>
</evidence>
<dbReference type="Proteomes" id="UP001596337">
    <property type="component" value="Unassembled WGS sequence"/>
</dbReference>
<dbReference type="SUPFAM" id="SSF56281">
    <property type="entry name" value="Metallo-hydrolase/oxidoreductase"/>
    <property type="match status" value="1"/>
</dbReference>
<evidence type="ECO:0000313" key="3">
    <source>
        <dbReference type="Proteomes" id="UP001596337"/>
    </source>
</evidence>
<keyword evidence="3" id="KW-1185">Reference proteome</keyword>
<dbReference type="RefSeq" id="WP_345404061.1">
    <property type="nucleotide sequence ID" value="NZ_BAABLA010000116.1"/>
</dbReference>
<dbReference type="InterPro" id="IPR001279">
    <property type="entry name" value="Metallo-B-lactamas"/>
</dbReference>
<organism evidence="2 3">
    <name type="scientific">Haloechinothrix salitolerans</name>
    <dbReference type="NCBI Taxonomy" id="926830"/>
    <lineage>
        <taxon>Bacteria</taxon>
        <taxon>Bacillati</taxon>
        <taxon>Actinomycetota</taxon>
        <taxon>Actinomycetes</taxon>
        <taxon>Pseudonocardiales</taxon>
        <taxon>Pseudonocardiaceae</taxon>
        <taxon>Haloechinothrix</taxon>
    </lineage>
</organism>
<gene>
    <name evidence="2" type="ORF">ACFQGD_22595</name>
</gene>
<dbReference type="InterPro" id="IPR050855">
    <property type="entry name" value="NDM-1-like"/>
</dbReference>
<name>A0ABW2C3N4_9PSEU</name>